<evidence type="ECO:0000313" key="3">
    <source>
        <dbReference type="Proteomes" id="UP000091918"/>
    </source>
</evidence>
<name>A0A1B7P406_9EURO</name>
<evidence type="ECO:0000256" key="1">
    <source>
        <dbReference type="SAM" id="MobiDB-lite"/>
    </source>
</evidence>
<keyword evidence="3" id="KW-1185">Reference proteome</keyword>
<dbReference type="PANTHER" id="PTHR47204">
    <property type="entry name" value="OS02G0168900 PROTEIN"/>
    <property type="match status" value="1"/>
</dbReference>
<sequence>MFAIQSPKNSSASYQENSSITPNILPCRIHHDGPVNISSRYWKPVVDDGNPDTATAYFRGRKLRGRRVLIPEGYQGVVASQTDPNLKLAPPGPGTKQKTDQRHARINFDDQDRTDEDDEDEDFEPVTTILDSQGTFSDFMVWDHEKLPPDDDPFVKVVSEWIRFAEAIHASPADTPQQDNAHEENGNQSHTHCLNSAT</sequence>
<accession>A0A1B7P406</accession>
<feature type="compositionally biased region" description="Polar residues" evidence="1">
    <location>
        <begin position="186"/>
        <end position="198"/>
    </location>
</feature>
<dbReference type="PANTHER" id="PTHR47204:SF1">
    <property type="entry name" value="RIBONUCLEASE H2 SUBUNIT C"/>
    <property type="match status" value="1"/>
</dbReference>
<proteinExistence type="predicted"/>
<gene>
    <name evidence="2" type="ORF">ACJ72_01918</name>
</gene>
<organism evidence="2 3">
    <name type="scientific">Emergomyces africanus</name>
    <dbReference type="NCBI Taxonomy" id="1955775"/>
    <lineage>
        <taxon>Eukaryota</taxon>
        <taxon>Fungi</taxon>
        <taxon>Dikarya</taxon>
        <taxon>Ascomycota</taxon>
        <taxon>Pezizomycotina</taxon>
        <taxon>Eurotiomycetes</taxon>
        <taxon>Eurotiomycetidae</taxon>
        <taxon>Onygenales</taxon>
        <taxon>Ajellomycetaceae</taxon>
        <taxon>Emergomyces</taxon>
    </lineage>
</organism>
<reference evidence="2 3" key="1">
    <citation type="submission" date="2015-07" db="EMBL/GenBank/DDBJ databases">
        <title>Emmonsia species relationships and genome sequence.</title>
        <authorList>
            <person name="Cuomo C.A."/>
            <person name="Schwartz I.S."/>
            <person name="Kenyon C."/>
            <person name="de Hoog G.S."/>
            <person name="Govender N.P."/>
            <person name="Botha A."/>
            <person name="Moreno L."/>
            <person name="de Vries M."/>
            <person name="Munoz J.F."/>
            <person name="Stielow J.B."/>
        </authorList>
    </citation>
    <scope>NUCLEOTIDE SEQUENCE [LARGE SCALE GENOMIC DNA]</scope>
    <source>
        <strain evidence="2 3">CBS 136260</strain>
    </source>
</reference>
<dbReference type="InterPro" id="IPR013924">
    <property type="entry name" value="RNase_H2_suC"/>
</dbReference>
<dbReference type="STRING" id="1658172.A0A1B7P406"/>
<comment type="caution">
    <text evidence="2">The sequence shown here is derived from an EMBL/GenBank/DDBJ whole genome shotgun (WGS) entry which is preliminary data.</text>
</comment>
<dbReference type="OrthoDB" id="6222486at2759"/>
<dbReference type="EMBL" id="LGUA01000143">
    <property type="protein sequence ID" value="OAX83718.1"/>
    <property type="molecule type" value="Genomic_DNA"/>
</dbReference>
<feature type="compositionally biased region" description="Basic and acidic residues" evidence="1">
    <location>
        <begin position="97"/>
        <end position="111"/>
    </location>
</feature>
<dbReference type="GO" id="GO:0006401">
    <property type="term" value="P:RNA catabolic process"/>
    <property type="evidence" value="ECO:0007669"/>
    <property type="project" value="InterPro"/>
</dbReference>
<feature type="region of interest" description="Disordered" evidence="1">
    <location>
        <begin position="81"/>
        <end position="125"/>
    </location>
</feature>
<dbReference type="Proteomes" id="UP000091918">
    <property type="component" value="Unassembled WGS sequence"/>
</dbReference>
<dbReference type="Pfam" id="PF08615">
    <property type="entry name" value="RNase_H2_suC"/>
    <property type="match status" value="1"/>
</dbReference>
<dbReference type="Gene3D" id="2.40.128.680">
    <property type="match status" value="1"/>
</dbReference>
<dbReference type="CDD" id="cd09271">
    <property type="entry name" value="RNase_H2-C"/>
    <property type="match status" value="1"/>
</dbReference>
<protein>
    <submittedName>
        <fullName evidence="2">Uncharacterized protein</fullName>
    </submittedName>
</protein>
<evidence type="ECO:0000313" key="2">
    <source>
        <dbReference type="EMBL" id="OAX83718.1"/>
    </source>
</evidence>
<feature type="region of interest" description="Disordered" evidence="1">
    <location>
        <begin position="169"/>
        <end position="198"/>
    </location>
</feature>
<dbReference type="GO" id="GO:0032299">
    <property type="term" value="C:ribonuclease H2 complex"/>
    <property type="evidence" value="ECO:0007669"/>
    <property type="project" value="InterPro"/>
</dbReference>
<feature type="compositionally biased region" description="Acidic residues" evidence="1">
    <location>
        <begin position="112"/>
        <end position="124"/>
    </location>
</feature>
<dbReference type="AlphaFoldDB" id="A0A1B7P406"/>